<dbReference type="Gene3D" id="2.60.40.420">
    <property type="entry name" value="Cupredoxins - blue copper proteins"/>
    <property type="match status" value="1"/>
</dbReference>
<keyword evidence="4" id="KW-1185">Reference proteome</keyword>
<feature type="region of interest" description="Disordered" evidence="1">
    <location>
        <begin position="151"/>
        <end position="186"/>
    </location>
</feature>
<gene>
    <name evidence="3" type="ORF">BJX67DRAFT_381369</name>
</gene>
<evidence type="ECO:0000256" key="2">
    <source>
        <dbReference type="SAM" id="Phobius"/>
    </source>
</evidence>
<dbReference type="PANTHER" id="PTHR34883:SF8">
    <property type="entry name" value="EXTRACELLULAR SERINE-RICH PROTEIN (AFU_ORTHOLOGUE AFUA_6G00670)"/>
    <property type="match status" value="1"/>
</dbReference>
<evidence type="ECO:0008006" key="5">
    <source>
        <dbReference type="Google" id="ProtNLM"/>
    </source>
</evidence>
<keyword evidence="2" id="KW-1133">Transmembrane helix</keyword>
<dbReference type="PANTHER" id="PTHR34883">
    <property type="entry name" value="SERINE-RICH PROTEIN, PUTATIVE-RELATED-RELATED"/>
    <property type="match status" value="1"/>
</dbReference>
<feature type="region of interest" description="Disordered" evidence="1">
    <location>
        <begin position="1"/>
        <end position="31"/>
    </location>
</feature>
<evidence type="ECO:0000313" key="3">
    <source>
        <dbReference type="EMBL" id="KAL2867047.1"/>
    </source>
</evidence>
<dbReference type="CDD" id="cd12087">
    <property type="entry name" value="TM_EGFR-like"/>
    <property type="match status" value="1"/>
</dbReference>
<proteinExistence type="predicted"/>
<feature type="compositionally biased region" description="Gly residues" evidence="1">
    <location>
        <begin position="256"/>
        <end position="275"/>
    </location>
</feature>
<dbReference type="RefSeq" id="XP_070886026.1">
    <property type="nucleotide sequence ID" value="XM_071033008.1"/>
</dbReference>
<dbReference type="Proteomes" id="UP001610432">
    <property type="component" value="Unassembled WGS sequence"/>
</dbReference>
<sequence length="389" mass="40634">MSDASSTSKTTSTSSATRKTHTIQVGPKEDPHAYVPHTLEADVGDLVVFEFYPRNHSVVQADWKAPCMPADGDYFFSGIKNEFEEVNGQVVGQLPTWNMTVEKSEPTFFYCTAIDSCIVNGMVGVINPNSTMTWDSQYAATRNASYMLVPGQSMPAEGESTSNSGTGTTPHTTSTSDGSTPGSSSSHSLGAGAIAGIVLGSVSFLIIMGALLFLLGRNHVYKKWVSSSEPGGSSNALRTAKWALSTSSAKSESEGRGSGGGGGRDNSMVGFGGSPVGEPLVPGPIPGYRLGGAMTGTGTGFTSMEYGSAATLPPLGIYSTHEGGHGLGGLGVSSPLSASQLQAHRQSQMQGTQGQHAQQPYWIWDQSIQPHHLIGKKGGPSELEGESYR</sequence>
<dbReference type="SUPFAM" id="SSF49503">
    <property type="entry name" value="Cupredoxins"/>
    <property type="match status" value="1"/>
</dbReference>
<name>A0ABR4LRM5_9EURO</name>
<dbReference type="GeneID" id="98148080"/>
<keyword evidence="2" id="KW-0812">Transmembrane</keyword>
<feature type="transmembrane region" description="Helical" evidence="2">
    <location>
        <begin position="189"/>
        <end position="215"/>
    </location>
</feature>
<organism evidence="3 4">
    <name type="scientific">Aspergillus lucknowensis</name>
    <dbReference type="NCBI Taxonomy" id="176173"/>
    <lineage>
        <taxon>Eukaryota</taxon>
        <taxon>Fungi</taxon>
        <taxon>Dikarya</taxon>
        <taxon>Ascomycota</taxon>
        <taxon>Pezizomycotina</taxon>
        <taxon>Eurotiomycetes</taxon>
        <taxon>Eurotiomycetidae</taxon>
        <taxon>Eurotiales</taxon>
        <taxon>Aspergillaceae</taxon>
        <taxon>Aspergillus</taxon>
        <taxon>Aspergillus subgen. Nidulantes</taxon>
    </lineage>
</organism>
<dbReference type="EMBL" id="JBFXLQ010000021">
    <property type="protein sequence ID" value="KAL2867047.1"/>
    <property type="molecule type" value="Genomic_DNA"/>
</dbReference>
<evidence type="ECO:0000256" key="1">
    <source>
        <dbReference type="SAM" id="MobiDB-lite"/>
    </source>
</evidence>
<keyword evidence="2" id="KW-0472">Membrane</keyword>
<feature type="compositionally biased region" description="Low complexity" evidence="1">
    <location>
        <begin position="160"/>
        <end position="186"/>
    </location>
</feature>
<accession>A0ABR4LRM5</accession>
<evidence type="ECO:0000313" key="4">
    <source>
        <dbReference type="Proteomes" id="UP001610432"/>
    </source>
</evidence>
<feature type="region of interest" description="Disordered" evidence="1">
    <location>
        <begin position="245"/>
        <end position="276"/>
    </location>
</feature>
<dbReference type="CDD" id="cd00920">
    <property type="entry name" value="Cupredoxin"/>
    <property type="match status" value="1"/>
</dbReference>
<dbReference type="InterPro" id="IPR052953">
    <property type="entry name" value="Ser-rich/MCO-related"/>
</dbReference>
<feature type="compositionally biased region" description="Low complexity" evidence="1">
    <location>
        <begin position="1"/>
        <end position="17"/>
    </location>
</feature>
<reference evidence="3 4" key="1">
    <citation type="submission" date="2024-07" db="EMBL/GenBank/DDBJ databases">
        <title>Section-level genome sequencing and comparative genomics of Aspergillus sections Usti and Cavernicolus.</title>
        <authorList>
            <consortium name="Lawrence Berkeley National Laboratory"/>
            <person name="Nybo J.L."/>
            <person name="Vesth T.C."/>
            <person name="Theobald S."/>
            <person name="Frisvad J.C."/>
            <person name="Larsen T.O."/>
            <person name="Kjaerboelling I."/>
            <person name="Rothschild-Mancinelli K."/>
            <person name="Lyhne E.K."/>
            <person name="Kogle M.E."/>
            <person name="Barry K."/>
            <person name="Clum A."/>
            <person name="Na H."/>
            <person name="Ledsgaard L."/>
            <person name="Lin J."/>
            <person name="Lipzen A."/>
            <person name="Kuo A."/>
            <person name="Riley R."/>
            <person name="Mondo S."/>
            <person name="Labutti K."/>
            <person name="Haridas S."/>
            <person name="Pangalinan J."/>
            <person name="Salamov A.A."/>
            <person name="Simmons B.A."/>
            <person name="Magnuson J.K."/>
            <person name="Chen J."/>
            <person name="Drula E."/>
            <person name="Henrissat B."/>
            <person name="Wiebenga A."/>
            <person name="Lubbers R.J."/>
            <person name="Gomes A.C."/>
            <person name="Macurrencykelacurrency M.R."/>
            <person name="Stajich J."/>
            <person name="Grigoriev I.V."/>
            <person name="Mortensen U.H."/>
            <person name="De Vries R.P."/>
            <person name="Baker S.E."/>
            <person name="Andersen M.R."/>
        </authorList>
    </citation>
    <scope>NUCLEOTIDE SEQUENCE [LARGE SCALE GENOMIC DNA]</scope>
    <source>
        <strain evidence="3 4">CBS 449.75</strain>
    </source>
</reference>
<dbReference type="InterPro" id="IPR008972">
    <property type="entry name" value="Cupredoxin"/>
</dbReference>
<protein>
    <recommendedName>
        <fullName evidence="5">Extracellular serine-rich protein</fullName>
    </recommendedName>
</protein>
<comment type="caution">
    <text evidence="3">The sequence shown here is derived from an EMBL/GenBank/DDBJ whole genome shotgun (WGS) entry which is preliminary data.</text>
</comment>